<evidence type="ECO:0000259" key="5">
    <source>
        <dbReference type="PROSITE" id="PS50977"/>
    </source>
</evidence>
<dbReference type="RefSeq" id="WP_213172095.1">
    <property type="nucleotide sequence ID" value="NZ_CP070496.1"/>
</dbReference>
<dbReference type="PRINTS" id="PR00455">
    <property type="entry name" value="HTHTETR"/>
</dbReference>
<evidence type="ECO:0000313" key="7">
    <source>
        <dbReference type="Proteomes" id="UP000662939"/>
    </source>
</evidence>
<evidence type="ECO:0000256" key="2">
    <source>
        <dbReference type="ARBA" id="ARBA00023125"/>
    </source>
</evidence>
<proteinExistence type="predicted"/>
<dbReference type="Pfam" id="PF21351">
    <property type="entry name" value="TetR_C_41"/>
    <property type="match status" value="1"/>
</dbReference>
<dbReference type="SUPFAM" id="SSF46689">
    <property type="entry name" value="Homeodomain-like"/>
    <property type="match status" value="1"/>
</dbReference>
<dbReference type="PANTHER" id="PTHR30055:SF234">
    <property type="entry name" value="HTH-TYPE TRANSCRIPTIONAL REGULATOR BETI"/>
    <property type="match status" value="1"/>
</dbReference>
<feature type="domain" description="HTH tetR-type" evidence="5">
    <location>
        <begin position="10"/>
        <end position="70"/>
    </location>
</feature>
<dbReference type="GO" id="GO:0000976">
    <property type="term" value="F:transcription cis-regulatory region binding"/>
    <property type="evidence" value="ECO:0007669"/>
    <property type="project" value="TreeGrafter"/>
</dbReference>
<dbReference type="Pfam" id="PF00440">
    <property type="entry name" value="TetR_N"/>
    <property type="match status" value="1"/>
</dbReference>
<protein>
    <submittedName>
        <fullName evidence="6">TetR/AcrR family transcriptional regulator</fullName>
    </submittedName>
</protein>
<keyword evidence="2 4" id="KW-0238">DNA-binding</keyword>
<dbReference type="Proteomes" id="UP000662939">
    <property type="component" value="Chromosome"/>
</dbReference>
<sequence>MPRASAAAAAATKRQILTSATELFASDGYADVSLDDVAQAANVTRGAIYHHYGSKIGLFRSVAAQLQSNIAAEVEAAAHEAGKEPHAQLRAGCHAFLDAITVGPAARVLLVDAPSVIGWDQWRKLDAENSAALLREVLAQAGVSASQLGAMTAQLSGAMNEAALWVGQQPENDTARQSAHQVLDRLLDAVAS</sequence>
<keyword evidence="1" id="KW-0805">Transcription regulation</keyword>
<evidence type="ECO:0000256" key="4">
    <source>
        <dbReference type="PROSITE-ProRule" id="PRU00335"/>
    </source>
</evidence>
<evidence type="ECO:0000256" key="1">
    <source>
        <dbReference type="ARBA" id="ARBA00023015"/>
    </source>
</evidence>
<dbReference type="KEGG" id="nav:JQS30_03965"/>
<dbReference type="InterPro" id="IPR009057">
    <property type="entry name" value="Homeodomain-like_sf"/>
</dbReference>
<keyword evidence="3" id="KW-0804">Transcription</keyword>
<gene>
    <name evidence="6" type="ORF">JQS30_03965</name>
</gene>
<dbReference type="Gene3D" id="1.10.357.10">
    <property type="entry name" value="Tetracycline Repressor, domain 2"/>
    <property type="match status" value="1"/>
</dbReference>
<accession>A0A895XL76</accession>
<dbReference type="GO" id="GO:0003700">
    <property type="term" value="F:DNA-binding transcription factor activity"/>
    <property type="evidence" value="ECO:0007669"/>
    <property type="project" value="TreeGrafter"/>
</dbReference>
<dbReference type="PANTHER" id="PTHR30055">
    <property type="entry name" value="HTH-TYPE TRANSCRIPTIONAL REGULATOR RUTR"/>
    <property type="match status" value="1"/>
</dbReference>
<dbReference type="InterPro" id="IPR050109">
    <property type="entry name" value="HTH-type_TetR-like_transc_reg"/>
</dbReference>
<dbReference type="AlphaFoldDB" id="A0A895XL76"/>
<dbReference type="InterPro" id="IPR001647">
    <property type="entry name" value="HTH_TetR"/>
</dbReference>
<name>A0A895XL76_9ACTN</name>
<dbReference type="InterPro" id="IPR049484">
    <property type="entry name" value="Rv0078-like_C"/>
</dbReference>
<feature type="DNA-binding region" description="H-T-H motif" evidence="4">
    <location>
        <begin position="33"/>
        <end position="52"/>
    </location>
</feature>
<dbReference type="PROSITE" id="PS50977">
    <property type="entry name" value="HTH_TETR_2"/>
    <property type="match status" value="1"/>
</dbReference>
<dbReference type="EMBL" id="CP070496">
    <property type="protein sequence ID" value="QSB06084.1"/>
    <property type="molecule type" value="Genomic_DNA"/>
</dbReference>
<organism evidence="6 7">
    <name type="scientific">Natronoglycomyces albus</name>
    <dbReference type="NCBI Taxonomy" id="2811108"/>
    <lineage>
        <taxon>Bacteria</taxon>
        <taxon>Bacillati</taxon>
        <taxon>Actinomycetota</taxon>
        <taxon>Actinomycetes</taxon>
        <taxon>Glycomycetales</taxon>
        <taxon>Glycomycetaceae</taxon>
        <taxon>Natronoglycomyces</taxon>
    </lineage>
</organism>
<keyword evidence="7" id="KW-1185">Reference proteome</keyword>
<evidence type="ECO:0000313" key="6">
    <source>
        <dbReference type="EMBL" id="QSB06084.1"/>
    </source>
</evidence>
<reference evidence="6" key="1">
    <citation type="submission" date="2021-02" db="EMBL/GenBank/DDBJ databases">
        <title>Natronoglycomyces albus gen. nov., sp. nov, a haloalkaliphilic actinobacterium from a soda solonchak soil.</title>
        <authorList>
            <person name="Sorokin D.Y."/>
            <person name="Khijniak T.V."/>
            <person name="Zakharycheva A.P."/>
            <person name="Boueva O.V."/>
            <person name="Ariskina E.V."/>
            <person name="Hahnke R.L."/>
            <person name="Bunk B."/>
            <person name="Sproer C."/>
            <person name="Schumann P."/>
            <person name="Evtushenko L.I."/>
            <person name="Kublanov I.V."/>
        </authorList>
    </citation>
    <scope>NUCLEOTIDE SEQUENCE</scope>
    <source>
        <strain evidence="6">DSM 106290</strain>
    </source>
</reference>
<evidence type="ECO:0000256" key="3">
    <source>
        <dbReference type="ARBA" id="ARBA00023163"/>
    </source>
</evidence>